<protein>
    <submittedName>
        <fullName evidence="3">OB-fold domain-containing protein</fullName>
    </submittedName>
</protein>
<comment type="caution">
    <text evidence="3">The sequence shown here is derived from an EMBL/GenBank/DDBJ whole genome shotgun (WGS) entry which is preliminary data.</text>
</comment>
<dbReference type="InterPro" id="IPR022002">
    <property type="entry name" value="ChsH2_Znr"/>
</dbReference>
<evidence type="ECO:0000259" key="1">
    <source>
        <dbReference type="Pfam" id="PF01796"/>
    </source>
</evidence>
<organism evidence="3 4">
    <name type="scientific">Novosphingobium mangrovi</name>
    <name type="common">ex Hu et al. 2023</name>
    <dbReference type="NCBI Taxonomy" id="2930094"/>
    <lineage>
        <taxon>Bacteria</taxon>
        <taxon>Pseudomonadati</taxon>
        <taxon>Pseudomonadota</taxon>
        <taxon>Alphaproteobacteria</taxon>
        <taxon>Sphingomonadales</taxon>
        <taxon>Sphingomonadaceae</taxon>
        <taxon>Novosphingobium</taxon>
    </lineage>
</organism>
<evidence type="ECO:0000313" key="4">
    <source>
        <dbReference type="Proteomes" id="UP001162802"/>
    </source>
</evidence>
<dbReference type="Proteomes" id="UP001162802">
    <property type="component" value="Unassembled WGS sequence"/>
</dbReference>
<dbReference type="InterPro" id="IPR012340">
    <property type="entry name" value="NA-bd_OB-fold"/>
</dbReference>
<evidence type="ECO:0000259" key="2">
    <source>
        <dbReference type="Pfam" id="PF12172"/>
    </source>
</evidence>
<dbReference type="PANTHER" id="PTHR34075">
    <property type="entry name" value="BLR3430 PROTEIN"/>
    <property type="match status" value="1"/>
</dbReference>
<feature type="domain" description="ChsH2 rubredoxin-like zinc ribbon" evidence="2">
    <location>
        <begin position="18"/>
        <end position="53"/>
    </location>
</feature>
<proteinExistence type="predicted"/>
<evidence type="ECO:0000313" key="3">
    <source>
        <dbReference type="EMBL" id="MCJ1961644.1"/>
    </source>
</evidence>
<dbReference type="PANTHER" id="PTHR34075:SF5">
    <property type="entry name" value="BLR3430 PROTEIN"/>
    <property type="match status" value="1"/>
</dbReference>
<dbReference type="EMBL" id="JALHAT010000024">
    <property type="protein sequence ID" value="MCJ1961644.1"/>
    <property type="molecule type" value="Genomic_DNA"/>
</dbReference>
<dbReference type="SUPFAM" id="SSF50249">
    <property type="entry name" value="Nucleic acid-binding proteins"/>
    <property type="match status" value="1"/>
</dbReference>
<dbReference type="Gene3D" id="6.10.30.10">
    <property type="match status" value="1"/>
</dbReference>
<feature type="domain" description="ChsH2 C-terminal OB-fold" evidence="1">
    <location>
        <begin position="56"/>
        <end position="119"/>
    </location>
</feature>
<dbReference type="InterPro" id="IPR052513">
    <property type="entry name" value="Thioester_dehydratase-like"/>
</dbReference>
<dbReference type="Pfam" id="PF01796">
    <property type="entry name" value="OB_ChsH2_C"/>
    <property type="match status" value="1"/>
</dbReference>
<name>A0ABT0AEM6_9SPHN</name>
<reference evidence="3" key="1">
    <citation type="submission" date="2022-03" db="EMBL/GenBank/DDBJ databases">
        <title>Identification of a novel bacterium isolated from mangrove sediments.</title>
        <authorList>
            <person name="Pan X."/>
        </authorList>
    </citation>
    <scope>NUCLEOTIDE SEQUENCE</scope>
    <source>
        <strain evidence="3">B2637</strain>
    </source>
</reference>
<dbReference type="Pfam" id="PF12172">
    <property type="entry name" value="zf-ChsH2"/>
    <property type="match status" value="1"/>
</dbReference>
<keyword evidence="4" id="KW-1185">Reference proteome</keyword>
<gene>
    <name evidence="3" type="ORF">MTR65_13195</name>
</gene>
<dbReference type="InterPro" id="IPR002878">
    <property type="entry name" value="ChsH2_C"/>
</dbReference>
<sequence length="134" mass="14768">MGVSRPRPRLDRDNRAFWTGGGEGKLMICRCGDCGQWLHPPQPVCRACWSENVAPQPVSGRGTVDSFTVNHQPWMPGLAVPFVIARVALEEEPAIYLTTNIVGCPVEDVAVGDAVHVMFEEEDGIFFPLFEKDA</sequence>
<accession>A0ABT0AEM6</accession>